<dbReference type="InterPro" id="IPR002020">
    <property type="entry name" value="Citrate_synthase"/>
</dbReference>
<keyword evidence="2" id="KW-0808">Transferase</keyword>
<dbReference type="SUPFAM" id="SSF48256">
    <property type="entry name" value="Citrate synthase"/>
    <property type="match status" value="1"/>
</dbReference>
<dbReference type="PANTHER" id="PTHR11739:SF4">
    <property type="entry name" value="CITRATE SYNTHASE, PEROXISOMAL"/>
    <property type="match status" value="1"/>
</dbReference>
<dbReference type="AlphaFoldDB" id="A0AAD6GQR8"/>
<dbReference type="GO" id="GO:0005975">
    <property type="term" value="P:carbohydrate metabolic process"/>
    <property type="evidence" value="ECO:0007669"/>
    <property type="project" value="TreeGrafter"/>
</dbReference>
<dbReference type="Gene3D" id="1.10.230.10">
    <property type="entry name" value="Cytochrome P450-Terp, domain 2"/>
    <property type="match status" value="1"/>
</dbReference>
<evidence type="ECO:0000256" key="2">
    <source>
        <dbReference type="ARBA" id="ARBA00022679"/>
    </source>
</evidence>
<reference evidence="3 4" key="1">
    <citation type="journal article" date="2023" name="IMA Fungus">
        <title>Comparative genomic study of the Penicillium genus elucidates a diverse pangenome and 15 lateral gene transfer events.</title>
        <authorList>
            <person name="Petersen C."/>
            <person name="Sorensen T."/>
            <person name="Nielsen M.R."/>
            <person name="Sondergaard T.E."/>
            <person name="Sorensen J.L."/>
            <person name="Fitzpatrick D.A."/>
            <person name="Frisvad J.C."/>
            <person name="Nielsen K.L."/>
        </authorList>
    </citation>
    <scope>NUCLEOTIDE SEQUENCE [LARGE SCALE GENOMIC DNA]</scope>
    <source>
        <strain evidence="3 4">IBT 29057</strain>
    </source>
</reference>
<gene>
    <name evidence="3" type="ORF">N7450_007590</name>
</gene>
<evidence type="ECO:0008006" key="5">
    <source>
        <dbReference type="Google" id="ProtNLM"/>
    </source>
</evidence>
<sequence length="425" mass="47543">MIASQISIMSNGTLHILDSRTSTSYDIPIYQNSIRALDLQRVQATSPTHPSDQASRNLRVFNPGLQNTAVMESAISSSDHERNTPIFRGYTLEQLWQADFEDMYHLLVWGIYPSESQRTELSLPLAQYILAIPATVHNVITRLPESSSLLSVILVGLSTYLALLPDVTPGSTHATIYQEDLALADEILLRTVACYAVVFALVRCHHRNLDFHPPSINRSYFENLFTMSGLTDTLTKEPDPIYLSCWRRFSSLNPDHGMALSVFAAVTTATSLTDPISCLISAVTVAHGRLHFGATEFAQRALNKVNGAENVPAFLAEVKSGKRKLFGYGHREYKEPDRRIPFVQSILQDLPVHSNPLFKIAESIEAAASKDEHFQSRQLYPNADFYGNVVFTSIGIELEMIPAAILSHRKMGIMAHWREYMGMYP</sequence>
<dbReference type="GO" id="GO:0005759">
    <property type="term" value="C:mitochondrial matrix"/>
    <property type="evidence" value="ECO:0007669"/>
    <property type="project" value="TreeGrafter"/>
</dbReference>
<evidence type="ECO:0000313" key="3">
    <source>
        <dbReference type="EMBL" id="KAJ5581289.1"/>
    </source>
</evidence>
<comment type="caution">
    <text evidence="3">The sequence shown here is derived from an EMBL/GenBank/DDBJ whole genome shotgun (WGS) entry which is preliminary data.</text>
</comment>
<keyword evidence="4" id="KW-1185">Reference proteome</keyword>
<dbReference type="Proteomes" id="UP001216150">
    <property type="component" value="Unassembled WGS sequence"/>
</dbReference>
<evidence type="ECO:0000313" key="4">
    <source>
        <dbReference type="Proteomes" id="UP001216150"/>
    </source>
</evidence>
<dbReference type="GO" id="GO:0046912">
    <property type="term" value="F:acyltransferase activity, acyl groups converted into alkyl on transfer"/>
    <property type="evidence" value="ECO:0007669"/>
    <property type="project" value="InterPro"/>
</dbReference>
<protein>
    <recommendedName>
        <fullName evidence="5">Citrate synthase</fullName>
    </recommendedName>
</protein>
<dbReference type="InterPro" id="IPR036969">
    <property type="entry name" value="Citrate_synthase_sf"/>
</dbReference>
<dbReference type="Pfam" id="PF00285">
    <property type="entry name" value="Citrate_synt"/>
    <property type="match status" value="1"/>
</dbReference>
<evidence type="ECO:0000256" key="1">
    <source>
        <dbReference type="ARBA" id="ARBA00010566"/>
    </source>
</evidence>
<proteinExistence type="inferred from homology"/>
<name>A0AAD6GQR8_9EURO</name>
<dbReference type="Gene3D" id="1.10.580.10">
    <property type="entry name" value="Citrate Synthase, domain 1"/>
    <property type="match status" value="1"/>
</dbReference>
<comment type="similarity">
    <text evidence="1">Belongs to the citrate synthase family.</text>
</comment>
<dbReference type="EMBL" id="JAQJAC010000006">
    <property type="protein sequence ID" value="KAJ5581289.1"/>
    <property type="molecule type" value="Genomic_DNA"/>
</dbReference>
<dbReference type="GO" id="GO:0006099">
    <property type="term" value="P:tricarboxylic acid cycle"/>
    <property type="evidence" value="ECO:0007669"/>
    <property type="project" value="TreeGrafter"/>
</dbReference>
<dbReference type="PANTHER" id="PTHR11739">
    <property type="entry name" value="CITRATE SYNTHASE"/>
    <property type="match status" value="1"/>
</dbReference>
<organism evidence="3 4">
    <name type="scientific">Penicillium hetheringtonii</name>
    <dbReference type="NCBI Taxonomy" id="911720"/>
    <lineage>
        <taxon>Eukaryota</taxon>
        <taxon>Fungi</taxon>
        <taxon>Dikarya</taxon>
        <taxon>Ascomycota</taxon>
        <taxon>Pezizomycotina</taxon>
        <taxon>Eurotiomycetes</taxon>
        <taxon>Eurotiomycetidae</taxon>
        <taxon>Eurotiales</taxon>
        <taxon>Aspergillaceae</taxon>
        <taxon>Penicillium</taxon>
    </lineage>
</organism>
<accession>A0AAD6GQR8</accession>
<dbReference type="InterPro" id="IPR016142">
    <property type="entry name" value="Citrate_synth-like_lrg_a-sub"/>
</dbReference>
<dbReference type="InterPro" id="IPR016143">
    <property type="entry name" value="Citrate_synth-like_sm_a-sub"/>
</dbReference>